<evidence type="ECO:0000256" key="1">
    <source>
        <dbReference type="ARBA" id="ARBA00022801"/>
    </source>
</evidence>
<evidence type="ECO:0000259" key="2">
    <source>
        <dbReference type="Pfam" id="PF00561"/>
    </source>
</evidence>
<dbReference type="PRINTS" id="PR00111">
    <property type="entry name" value="ABHYDROLASE"/>
</dbReference>
<organism evidence="3 4">
    <name type="scientific">Lysobacter silvisoli</name>
    <dbReference type="NCBI Taxonomy" id="2293254"/>
    <lineage>
        <taxon>Bacteria</taxon>
        <taxon>Pseudomonadati</taxon>
        <taxon>Pseudomonadota</taxon>
        <taxon>Gammaproteobacteria</taxon>
        <taxon>Lysobacterales</taxon>
        <taxon>Lysobacteraceae</taxon>
        <taxon>Lysobacter</taxon>
    </lineage>
</organism>
<dbReference type="Proteomes" id="UP000264492">
    <property type="component" value="Unassembled WGS sequence"/>
</dbReference>
<dbReference type="SUPFAM" id="SSF53474">
    <property type="entry name" value="alpha/beta-Hydrolases"/>
    <property type="match status" value="1"/>
</dbReference>
<evidence type="ECO:0000313" key="4">
    <source>
        <dbReference type="Proteomes" id="UP000264492"/>
    </source>
</evidence>
<dbReference type="InterPro" id="IPR051340">
    <property type="entry name" value="Haloalkane_dehalogenase"/>
</dbReference>
<dbReference type="GO" id="GO:0004301">
    <property type="term" value="F:epoxide hydrolase activity"/>
    <property type="evidence" value="ECO:0007669"/>
    <property type="project" value="TreeGrafter"/>
</dbReference>
<dbReference type="EMBL" id="QTSU01000003">
    <property type="protein sequence ID" value="RDZ26786.1"/>
    <property type="molecule type" value="Genomic_DNA"/>
</dbReference>
<dbReference type="PANTHER" id="PTHR42977:SF3">
    <property type="entry name" value="AB HYDROLASE-1 DOMAIN-CONTAINING PROTEIN"/>
    <property type="match status" value="1"/>
</dbReference>
<evidence type="ECO:0000313" key="3">
    <source>
        <dbReference type="EMBL" id="RDZ26786.1"/>
    </source>
</evidence>
<protein>
    <submittedName>
        <fullName evidence="3">Alpha/beta hydrolase</fullName>
    </submittedName>
</protein>
<accession>A0A371JYN7</accession>
<sequence>MPERLTIEGIDLAVRLAGERSAPALLLIHGFPSSSATFRNVIAPLAQRCYVVAPDLPGYGQSDPIEQPSFSRYADIIEGLLTQLGIDRFHLYLHDYGAAVGLHLATRAPERIRGLIVQNANAHASGIGPQWAATQAYWDDPTPEREAEATAHLSYEGTRYQYVGDIPRDIAGRIDPQQWEEDWRVMSQTGRLELQRALVYDYRNHVARFGDIADYLRRHQPPALMLWGRHDAFFSIDETLDWIKDLPRMQAHVLDGPHLLLETHAAECARLMGDFIARVEAGHA</sequence>
<feature type="domain" description="AB hydrolase-1" evidence="2">
    <location>
        <begin position="23"/>
        <end position="264"/>
    </location>
</feature>
<dbReference type="InterPro" id="IPR000073">
    <property type="entry name" value="AB_hydrolase_1"/>
</dbReference>
<dbReference type="InterPro" id="IPR029058">
    <property type="entry name" value="AB_hydrolase_fold"/>
</dbReference>
<proteinExistence type="predicted"/>
<gene>
    <name evidence="3" type="ORF">DX914_17610</name>
</gene>
<keyword evidence="1 3" id="KW-0378">Hydrolase</keyword>
<dbReference type="AlphaFoldDB" id="A0A371JYN7"/>
<comment type="caution">
    <text evidence="3">The sequence shown here is derived from an EMBL/GenBank/DDBJ whole genome shotgun (WGS) entry which is preliminary data.</text>
</comment>
<dbReference type="Pfam" id="PF00561">
    <property type="entry name" value="Abhydrolase_1"/>
    <property type="match status" value="1"/>
</dbReference>
<dbReference type="PANTHER" id="PTHR42977">
    <property type="entry name" value="HYDROLASE-RELATED"/>
    <property type="match status" value="1"/>
</dbReference>
<reference evidence="3 4" key="1">
    <citation type="submission" date="2018-08" db="EMBL/GenBank/DDBJ databases">
        <title>Lysobacter sp. zong2l5, whole genome shotgun sequence.</title>
        <authorList>
            <person name="Zhang X."/>
            <person name="Feng G."/>
            <person name="Zhu H."/>
        </authorList>
    </citation>
    <scope>NUCLEOTIDE SEQUENCE [LARGE SCALE GENOMIC DNA]</scope>
    <source>
        <strain evidence="4">zong2l5</strain>
    </source>
</reference>
<dbReference type="RefSeq" id="WP_115861154.1">
    <property type="nucleotide sequence ID" value="NZ_QTSU01000003.1"/>
</dbReference>
<keyword evidence="4" id="KW-1185">Reference proteome</keyword>
<dbReference type="OrthoDB" id="2086224at2"/>
<dbReference type="Gene3D" id="3.40.50.1820">
    <property type="entry name" value="alpha/beta hydrolase"/>
    <property type="match status" value="1"/>
</dbReference>
<name>A0A371JYN7_9GAMM</name>